<reference evidence="11 12" key="1">
    <citation type="submission" date="2021-07" db="EMBL/GenBank/DDBJ databases">
        <title>Sphingomonas sp.</title>
        <authorList>
            <person name="Feng G."/>
            <person name="Li J."/>
            <person name="Pan M."/>
        </authorList>
    </citation>
    <scope>NUCLEOTIDE SEQUENCE [LARGE SCALE GENOMIC DNA]</scope>
    <source>
        <strain evidence="11 12">RRHST34</strain>
    </source>
</reference>
<dbReference type="PANTHER" id="PTHR43311:SF2">
    <property type="entry name" value="GLUTAMATE--TRNA LIGASE, MITOCHONDRIAL-RELATED"/>
    <property type="match status" value="1"/>
</dbReference>
<evidence type="ECO:0000256" key="5">
    <source>
        <dbReference type="ARBA" id="ARBA00022840"/>
    </source>
</evidence>
<feature type="domain" description="Aminoacyl-tRNA synthetase class I anticodon-binding" evidence="10">
    <location>
        <begin position="373"/>
        <end position="447"/>
    </location>
</feature>
<comment type="function">
    <text evidence="8">Catalyzes the attachment of glutamate to tRNA(Glu) in a two-step reaction: glutamate is first activated by ATP to form Glu-AMP and then transferred to the acceptor end of tRNA(Glu).</text>
</comment>
<dbReference type="PRINTS" id="PR00987">
    <property type="entry name" value="TRNASYNTHGLU"/>
</dbReference>
<dbReference type="PANTHER" id="PTHR43311">
    <property type="entry name" value="GLUTAMATE--TRNA LIGASE"/>
    <property type="match status" value="1"/>
</dbReference>
<evidence type="ECO:0000256" key="7">
    <source>
        <dbReference type="ARBA" id="ARBA00023146"/>
    </source>
</evidence>
<evidence type="ECO:0000313" key="11">
    <source>
        <dbReference type="EMBL" id="MBW6531181.1"/>
    </source>
</evidence>
<protein>
    <recommendedName>
        <fullName evidence="8">Glutamate--tRNA ligase</fullName>
        <ecNumber evidence="8">6.1.1.17</ecNumber>
    </recommendedName>
    <alternativeName>
        <fullName evidence="8">Glutamyl-tRNA synthetase</fullName>
        <shortName evidence="8">GluRS</shortName>
    </alternativeName>
</protein>
<evidence type="ECO:0000313" key="12">
    <source>
        <dbReference type="Proteomes" id="UP000759103"/>
    </source>
</evidence>
<comment type="caution">
    <text evidence="8">Lacks conserved residue(s) required for the propagation of feature annotation.</text>
</comment>
<dbReference type="Pfam" id="PF00749">
    <property type="entry name" value="tRNA-synt_1c"/>
    <property type="match status" value="1"/>
</dbReference>
<dbReference type="InterPro" id="IPR004527">
    <property type="entry name" value="Glu-tRNA-ligase_bac/mito"/>
</dbReference>
<evidence type="ECO:0000256" key="2">
    <source>
        <dbReference type="ARBA" id="ARBA00022490"/>
    </source>
</evidence>
<dbReference type="PROSITE" id="PS00178">
    <property type="entry name" value="AA_TRNA_LIGASE_I"/>
    <property type="match status" value="1"/>
</dbReference>
<evidence type="ECO:0000256" key="3">
    <source>
        <dbReference type="ARBA" id="ARBA00022598"/>
    </source>
</evidence>
<comment type="similarity">
    <text evidence="1 8">Belongs to the class-I aminoacyl-tRNA synthetase family. Glutamate--tRNA ligase type 1 subfamily.</text>
</comment>
<keyword evidence="6 8" id="KW-0648">Protein biosynthesis</keyword>
<dbReference type="SUPFAM" id="SSF48163">
    <property type="entry name" value="An anticodon-binding domain of class I aminoacyl-tRNA synthetases"/>
    <property type="match status" value="1"/>
</dbReference>
<feature type="short sequence motif" description="'KMSKS' region" evidence="8">
    <location>
        <begin position="245"/>
        <end position="249"/>
    </location>
</feature>
<feature type="domain" description="Glutamyl/glutaminyl-tRNA synthetase class Ib catalytic" evidence="9">
    <location>
        <begin position="8"/>
        <end position="308"/>
    </location>
</feature>
<dbReference type="SUPFAM" id="SSF52374">
    <property type="entry name" value="Nucleotidylyl transferase"/>
    <property type="match status" value="1"/>
</dbReference>
<dbReference type="InterPro" id="IPR045462">
    <property type="entry name" value="aa-tRNA-synth_I_cd-bd"/>
</dbReference>
<keyword evidence="2 8" id="KW-0963">Cytoplasm</keyword>
<dbReference type="GO" id="GO:0016874">
    <property type="term" value="F:ligase activity"/>
    <property type="evidence" value="ECO:0007669"/>
    <property type="project" value="UniProtKB-KW"/>
</dbReference>
<keyword evidence="12" id="KW-1185">Reference proteome</keyword>
<dbReference type="RefSeq" id="WP_219748607.1">
    <property type="nucleotide sequence ID" value="NZ_JAHXZN010000003.1"/>
</dbReference>
<evidence type="ECO:0000256" key="4">
    <source>
        <dbReference type="ARBA" id="ARBA00022741"/>
    </source>
</evidence>
<dbReference type="InterPro" id="IPR000924">
    <property type="entry name" value="Glu/Gln-tRNA-synth"/>
</dbReference>
<dbReference type="InterPro" id="IPR020751">
    <property type="entry name" value="aa-tRNA-synth_I_codon-bd_sub2"/>
</dbReference>
<dbReference type="InterPro" id="IPR008925">
    <property type="entry name" value="aa_tRNA-synth_I_cd-bd_sf"/>
</dbReference>
<dbReference type="InterPro" id="IPR001412">
    <property type="entry name" value="aa-tRNA-synth_I_CS"/>
</dbReference>
<accession>A0ABS7BNH6</accession>
<dbReference type="EC" id="6.1.1.17" evidence="8"/>
<keyword evidence="4 8" id="KW-0547">Nucleotide-binding</keyword>
<dbReference type="Proteomes" id="UP000759103">
    <property type="component" value="Unassembled WGS sequence"/>
</dbReference>
<comment type="subunit">
    <text evidence="8">Monomer.</text>
</comment>
<evidence type="ECO:0000256" key="6">
    <source>
        <dbReference type="ARBA" id="ARBA00022917"/>
    </source>
</evidence>
<dbReference type="InterPro" id="IPR049940">
    <property type="entry name" value="GluQ/Sye"/>
</dbReference>
<evidence type="ECO:0000256" key="8">
    <source>
        <dbReference type="HAMAP-Rule" id="MF_00022"/>
    </source>
</evidence>
<sequence>MTSPSFPVVTRFAPSPTGRLHVGNIRTALHSWMLARRDGGRFVLRIDDTDAERSEERYVDSIRADLAWLGLVPDQEVRQSARFALYQARFDALVDAGRIYPAYESAQELDLKRKVLLGRGLPPVYDRAALRLTAAERAALESDRVRPHWRFKLDHDSPIEWDDLVRGPQRFDPATMSDPVVRRADGSWLYMLPSAIDDADLGITHVVRGEDHVSNTALQLQMFAAMGAPAPAFAHAALLTGSEGKLSKRLGSLGVDHFREGGIEPAAVLSLLTRIGTSQPVEPLVDPAPLIEALDFAHFGRAPARFDEAELAQVSARIVHQLPFDAVADRLPEGMDAAAWAAVRPNLAAVAEAADWWGVIEGPIDPPTAAEDGAYLAQAATAARAIDWAGDPWHALTARLKAESGRKGKPLFLPLRRALTGRDHGPDMAALLPLIGRDRALARLDAAADSNRSG</sequence>
<comment type="caution">
    <text evidence="11">The sequence shown here is derived from an EMBL/GenBank/DDBJ whole genome shotgun (WGS) entry which is preliminary data.</text>
</comment>
<comment type="catalytic activity">
    <reaction evidence="8">
        <text>tRNA(Glu) + L-glutamate + ATP = L-glutamyl-tRNA(Glu) + AMP + diphosphate</text>
        <dbReference type="Rhea" id="RHEA:23540"/>
        <dbReference type="Rhea" id="RHEA-COMP:9663"/>
        <dbReference type="Rhea" id="RHEA-COMP:9680"/>
        <dbReference type="ChEBI" id="CHEBI:29985"/>
        <dbReference type="ChEBI" id="CHEBI:30616"/>
        <dbReference type="ChEBI" id="CHEBI:33019"/>
        <dbReference type="ChEBI" id="CHEBI:78442"/>
        <dbReference type="ChEBI" id="CHEBI:78520"/>
        <dbReference type="ChEBI" id="CHEBI:456215"/>
        <dbReference type="EC" id="6.1.1.17"/>
    </reaction>
</comment>
<evidence type="ECO:0000259" key="9">
    <source>
        <dbReference type="Pfam" id="PF00749"/>
    </source>
</evidence>
<keyword evidence="7 8" id="KW-0030">Aminoacyl-tRNA synthetase</keyword>
<dbReference type="Pfam" id="PF19269">
    <property type="entry name" value="Anticodon_2"/>
    <property type="match status" value="1"/>
</dbReference>
<evidence type="ECO:0000256" key="1">
    <source>
        <dbReference type="ARBA" id="ARBA00007894"/>
    </source>
</evidence>
<dbReference type="Gene3D" id="1.10.10.350">
    <property type="match status" value="1"/>
</dbReference>
<feature type="binding site" evidence="8">
    <location>
        <position position="248"/>
    </location>
    <ligand>
        <name>ATP</name>
        <dbReference type="ChEBI" id="CHEBI:30616"/>
    </ligand>
</feature>
<comment type="subcellular location">
    <subcellularLocation>
        <location evidence="8">Cytoplasm</location>
    </subcellularLocation>
</comment>
<keyword evidence="3 8" id="KW-0436">Ligase</keyword>
<evidence type="ECO:0000259" key="10">
    <source>
        <dbReference type="Pfam" id="PF19269"/>
    </source>
</evidence>
<proteinExistence type="inferred from homology"/>
<organism evidence="11 12">
    <name type="scientific">Sphingomonas citri</name>
    <dbReference type="NCBI Taxonomy" id="2862499"/>
    <lineage>
        <taxon>Bacteria</taxon>
        <taxon>Pseudomonadati</taxon>
        <taxon>Pseudomonadota</taxon>
        <taxon>Alphaproteobacteria</taxon>
        <taxon>Sphingomonadales</taxon>
        <taxon>Sphingomonadaceae</taxon>
        <taxon>Sphingomonas</taxon>
    </lineage>
</organism>
<dbReference type="InterPro" id="IPR014729">
    <property type="entry name" value="Rossmann-like_a/b/a_fold"/>
</dbReference>
<gene>
    <name evidence="8" type="primary">gltX</name>
    <name evidence="11" type="ORF">KZ820_10585</name>
</gene>
<dbReference type="Gene3D" id="3.40.50.620">
    <property type="entry name" value="HUPs"/>
    <property type="match status" value="1"/>
</dbReference>
<dbReference type="HAMAP" id="MF_00022">
    <property type="entry name" value="Glu_tRNA_synth_type1"/>
    <property type="match status" value="1"/>
</dbReference>
<dbReference type="InterPro" id="IPR020058">
    <property type="entry name" value="Glu/Gln-tRNA-synth_Ib_cat-dom"/>
</dbReference>
<dbReference type="EMBL" id="JAHXZN010000003">
    <property type="protein sequence ID" value="MBW6531181.1"/>
    <property type="molecule type" value="Genomic_DNA"/>
</dbReference>
<keyword evidence="5 8" id="KW-0067">ATP-binding</keyword>
<name>A0ABS7BNH6_9SPHN</name>
<feature type="short sequence motif" description="'HIGH' region" evidence="8">
    <location>
        <begin position="14"/>
        <end position="24"/>
    </location>
</feature>